<dbReference type="PROSITE" id="PS50089">
    <property type="entry name" value="ZF_RING_2"/>
    <property type="match status" value="1"/>
</dbReference>
<dbReference type="PROSITE" id="PS00518">
    <property type="entry name" value="ZF_RING_1"/>
    <property type="match status" value="1"/>
</dbReference>
<evidence type="ECO:0000259" key="7">
    <source>
        <dbReference type="PROSITE" id="PS51999"/>
    </source>
</evidence>
<evidence type="ECO:0000313" key="8">
    <source>
        <dbReference type="EMBL" id="CAL1411004.1"/>
    </source>
</evidence>
<sequence>MATGSAQDQADTALLHGNVAVSGGEGGGGGTRIAVEAGGGGRETKADEFVRNPSDGGGGRTAASAAGPPVDDCWPICFGDFSVACKANCGHWYCGGCILQFWNYSAAARPCKCPMCSSNITKLTPEASLLNQPEQGVKEVLQDVERYNLLYVGGAHGLIQKVRESPLFFKRIVMRMMDPDRPEYFLQEARLLADEEVLCHCGLRASRRISHTVGNPNRKFFGCPLFGSKKKEPCDYFEWHDIRAALYKERKRLGEMVLNLQLENADLRAALDRVSKHSVDVGIESKNVISSYEEIVVAIKSIKLRLDQLEAGSSKLK</sequence>
<keyword evidence="3" id="KW-0862">Zinc</keyword>
<dbReference type="Proteomes" id="UP001497516">
    <property type="component" value="Chromosome 9"/>
</dbReference>
<dbReference type="GO" id="GO:0008270">
    <property type="term" value="F:zinc ion binding"/>
    <property type="evidence" value="ECO:0007669"/>
    <property type="project" value="UniProtKB-KW"/>
</dbReference>
<dbReference type="InterPro" id="IPR010666">
    <property type="entry name" value="Znf_GRF"/>
</dbReference>
<dbReference type="Pfam" id="PF06839">
    <property type="entry name" value="Zn_ribbon_GRF"/>
    <property type="match status" value="1"/>
</dbReference>
<keyword evidence="1" id="KW-0479">Metal-binding</keyword>
<dbReference type="InterPro" id="IPR013083">
    <property type="entry name" value="Znf_RING/FYVE/PHD"/>
</dbReference>
<evidence type="ECO:0000256" key="2">
    <source>
        <dbReference type="ARBA" id="ARBA00022771"/>
    </source>
</evidence>
<dbReference type="Pfam" id="PF00097">
    <property type="entry name" value="zf-C3HC4"/>
    <property type="match status" value="1"/>
</dbReference>
<feature type="domain" description="RING-type" evidence="6">
    <location>
        <begin position="75"/>
        <end position="117"/>
    </location>
</feature>
<dbReference type="SUPFAM" id="SSF57850">
    <property type="entry name" value="RING/U-box"/>
    <property type="match status" value="1"/>
</dbReference>
<evidence type="ECO:0000256" key="5">
    <source>
        <dbReference type="SAM" id="MobiDB-lite"/>
    </source>
</evidence>
<gene>
    <name evidence="8" type="ORF">LTRI10_LOCUS50384</name>
</gene>
<evidence type="ECO:0008006" key="10">
    <source>
        <dbReference type="Google" id="ProtNLM"/>
    </source>
</evidence>
<reference evidence="8 9" key="1">
    <citation type="submission" date="2024-04" db="EMBL/GenBank/DDBJ databases">
        <authorList>
            <person name="Fracassetti M."/>
        </authorList>
    </citation>
    <scope>NUCLEOTIDE SEQUENCE [LARGE SCALE GENOMIC DNA]</scope>
</reference>
<keyword evidence="2 4" id="KW-0863">Zinc-finger</keyword>
<evidence type="ECO:0000259" key="6">
    <source>
        <dbReference type="PROSITE" id="PS50089"/>
    </source>
</evidence>
<dbReference type="Gene3D" id="3.30.40.10">
    <property type="entry name" value="Zinc/RING finger domain, C3HC4 (zinc finger)"/>
    <property type="match status" value="1"/>
</dbReference>
<dbReference type="GO" id="GO:0061630">
    <property type="term" value="F:ubiquitin protein ligase activity"/>
    <property type="evidence" value="ECO:0007669"/>
    <property type="project" value="InterPro"/>
</dbReference>
<dbReference type="EMBL" id="OZ034822">
    <property type="protein sequence ID" value="CAL1411004.1"/>
    <property type="molecule type" value="Genomic_DNA"/>
</dbReference>
<name>A0AAV2GJZ1_9ROSI</name>
<feature type="domain" description="GRF-type" evidence="7">
    <location>
        <begin position="199"/>
        <end position="243"/>
    </location>
</feature>
<dbReference type="InterPro" id="IPR017907">
    <property type="entry name" value="Znf_RING_CS"/>
</dbReference>
<accession>A0AAV2GJZ1</accession>
<dbReference type="AlphaFoldDB" id="A0AAV2GJZ1"/>
<evidence type="ECO:0000256" key="4">
    <source>
        <dbReference type="PROSITE-ProRule" id="PRU00175"/>
    </source>
</evidence>
<dbReference type="InterPro" id="IPR038896">
    <property type="entry name" value="RNF170"/>
</dbReference>
<protein>
    <recommendedName>
        <fullName evidence="10">RING-type domain-containing protein</fullName>
    </recommendedName>
</protein>
<keyword evidence="9" id="KW-1185">Reference proteome</keyword>
<evidence type="ECO:0000313" key="9">
    <source>
        <dbReference type="Proteomes" id="UP001497516"/>
    </source>
</evidence>
<evidence type="ECO:0000256" key="3">
    <source>
        <dbReference type="ARBA" id="ARBA00022833"/>
    </source>
</evidence>
<evidence type="ECO:0000256" key="1">
    <source>
        <dbReference type="ARBA" id="ARBA00022723"/>
    </source>
</evidence>
<proteinExistence type="predicted"/>
<dbReference type="PROSITE" id="PS51999">
    <property type="entry name" value="ZF_GRF"/>
    <property type="match status" value="1"/>
</dbReference>
<organism evidence="8 9">
    <name type="scientific">Linum trigynum</name>
    <dbReference type="NCBI Taxonomy" id="586398"/>
    <lineage>
        <taxon>Eukaryota</taxon>
        <taxon>Viridiplantae</taxon>
        <taxon>Streptophyta</taxon>
        <taxon>Embryophyta</taxon>
        <taxon>Tracheophyta</taxon>
        <taxon>Spermatophyta</taxon>
        <taxon>Magnoliopsida</taxon>
        <taxon>eudicotyledons</taxon>
        <taxon>Gunneridae</taxon>
        <taxon>Pentapetalae</taxon>
        <taxon>rosids</taxon>
        <taxon>fabids</taxon>
        <taxon>Malpighiales</taxon>
        <taxon>Linaceae</taxon>
        <taxon>Linum</taxon>
    </lineage>
</organism>
<dbReference type="PANTHER" id="PTHR22894">
    <property type="entry name" value="RING-TYPE DOMAIN-CONTAINING PROTEIN"/>
    <property type="match status" value="1"/>
</dbReference>
<feature type="region of interest" description="Disordered" evidence="5">
    <location>
        <begin position="21"/>
        <end position="66"/>
    </location>
</feature>
<dbReference type="InterPro" id="IPR001841">
    <property type="entry name" value="Znf_RING"/>
</dbReference>
<dbReference type="InterPro" id="IPR018957">
    <property type="entry name" value="Znf_C3HC4_RING-type"/>
</dbReference>
<dbReference type="PANTHER" id="PTHR22894:SF4">
    <property type="entry name" value="E3 UBIQUITIN-PROTEIN LIGASE RNF170-LIKE ISOFORM X1"/>
    <property type="match status" value="1"/>
</dbReference>
<feature type="compositionally biased region" description="Gly residues" evidence="5">
    <location>
        <begin position="23"/>
        <end position="41"/>
    </location>
</feature>